<feature type="region of interest" description="Disordered" evidence="1">
    <location>
        <begin position="39"/>
        <end position="60"/>
    </location>
</feature>
<gene>
    <name evidence="2" type="ORF">Bca52824_087017</name>
</gene>
<evidence type="ECO:0000256" key="1">
    <source>
        <dbReference type="SAM" id="MobiDB-lite"/>
    </source>
</evidence>
<dbReference type="AlphaFoldDB" id="A0A8X7PCU3"/>
<dbReference type="Proteomes" id="UP000886595">
    <property type="component" value="Unassembled WGS sequence"/>
</dbReference>
<sequence>MKEKDGDFALPQIEERNWKQWELIHVSPDTVEVETGAHDEMGEVNQPSVPLNVDDYSIGG</sequence>
<comment type="caution">
    <text evidence="2">The sequence shown here is derived from an EMBL/GenBank/DDBJ whole genome shotgun (WGS) entry which is preliminary data.</text>
</comment>
<keyword evidence="3" id="KW-1185">Reference proteome</keyword>
<dbReference type="EMBL" id="JAAMPC010000017">
    <property type="protein sequence ID" value="KAG2247389.1"/>
    <property type="molecule type" value="Genomic_DNA"/>
</dbReference>
<protein>
    <submittedName>
        <fullName evidence="2">Uncharacterized protein</fullName>
    </submittedName>
</protein>
<proteinExistence type="predicted"/>
<reference evidence="2 3" key="1">
    <citation type="submission" date="2020-02" db="EMBL/GenBank/DDBJ databases">
        <authorList>
            <person name="Ma Q."/>
            <person name="Huang Y."/>
            <person name="Song X."/>
            <person name="Pei D."/>
        </authorList>
    </citation>
    <scope>NUCLEOTIDE SEQUENCE [LARGE SCALE GENOMIC DNA]</scope>
    <source>
        <strain evidence="2">Sxm20200214</strain>
        <tissue evidence="2">Leaf</tissue>
    </source>
</reference>
<organism evidence="2 3">
    <name type="scientific">Brassica carinata</name>
    <name type="common">Ethiopian mustard</name>
    <name type="synonym">Abyssinian cabbage</name>
    <dbReference type="NCBI Taxonomy" id="52824"/>
    <lineage>
        <taxon>Eukaryota</taxon>
        <taxon>Viridiplantae</taxon>
        <taxon>Streptophyta</taxon>
        <taxon>Embryophyta</taxon>
        <taxon>Tracheophyta</taxon>
        <taxon>Spermatophyta</taxon>
        <taxon>Magnoliopsida</taxon>
        <taxon>eudicotyledons</taxon>
        <taxon>Gunneridae</taxon>
        <taxon>Pentapetalae</taxon>
        <taxon>rosids</taxon>
        <taxon>malvids</taxon>
        <taxon>Brassicales</taxon>
        <taxon>Brassicaceae</taxon>
        <taxon>Brassiceae</taxon>
        <taxon>Brassica</taxon>
    </lineage>
</organism>
<evidence type="ECO:0000313" key="3">
    <source>
        <dbReference type="Proteomes" id="UP000886595"/>
    </source>
</evidence>
<accession>A0A8X7PCU3</accession>
<name>A0A8X7PCU3_BRACI</name>
<evidence type="ECO:0000313" key="2">
    <source>
        <dbReference type="EMBL" id="KAG2247389.1"/>
    </source>
</evidence>